<dbReference type="SMART" id="SM01294">
    <property type="entry name" value="PKS_PP_betabranch"/>
    <property type="match status" value="1"/>
</dbReference>
<dbReference type="FunFam" id="3.30.559.10:FF:000017">
    <property type="entry name" value="Nonribosomal peptide synthase Pes1"/>
    <property type="match status" value="1"/>
</dbReference>
<dbReference type="NCBIfam" id="TIGR01733">
    <property type="entry name" value="AA-adenyl-dom"/>
    <property type="match status" value="5"/>
</dbReference>
<dbReference type="FunFam" id="3.30.559.10:FF:000016">
    <property type="entry name" value="Nonribosomal peptide synthase Pes1"/>
    <property type="match status" value="3"/>
</dbReference>
<dbReference type="InterPro" id="IPR006162">
    <property type="entry name" value="Ppantetheine_attach_site"/>
</dbReference>
<dbReference type="SUPFAM" id="SSF56801">
    <property type="entry name" value="Acetyl-CoA synthetase-like"/>
    <property type="match status" value="5"/>
</dbReference>
<comment type="pathway">
    <text evidence="1">Secondary metabolite biosynthesis.</text>
</comment>
<dbReference type="Proteomes" id="UP000887229">
    <property type="component" value="Unassembled WGS sequence"/>
</dbReference>
<dbReference type="FunFam" id="3.30.559.30:FF:000003">
    <property type="entry name" value="Nonribosomal peptide synthase SidD"/>
    <property type="match status" value="2"/>
</dbReference>
<evidence type="ECO:0000259" key="7">
    <source>
        <dbReference type="PROSITE" id="PS50075"/>
    </source>
</evidence>
<dbReference type="InterPro" id="IPR020806">
    <property type="entry name" value="PKS_PP-bd"/>
</dbReference>
<evidence type="ECO:0000256" key="3">
    <source>
        <dbReference type="ARBA" id="ARBA00022553"/>
    </source>
</evidence>
<dbReference type="CDD" id="cd19542">
    <property type="entry name" value="CT_NRPS-like"/>
    <property type="match status" value="4"/>
</dbReference>
<evidence type="ECO:0000256" key="6">
    <source>
        <dbReference type="SAM" id="MobiDB-lite"/>
    </source>
</evidence>
<dbReference type="InterPro" id="IPR023213">
    <property type="entry name" value="CAT-like_dom_sf"/>
</dbReference>
<keyword evidence="9" id="KW-1185">Reference proteome</keyword>
<dbReference type="Pfam" id="PF00501">
    <property type="entry name" value="AMP-binding"/>
    <property type="match status" value="5"/>
</dbReference>
<feature type="domain" description="Carrier" evidence="7">
    <location>
        <begin position="2328"/>
        <end position="2404"/>
    </location>
</feature>
<dbReference type="NCBIfam" id="NF003417">
    <property type="entry name" value="PRK04813.1"/>
    <property type="match status" value="5"/>
</dbReference>
<dbReference type="CDD" id="cd19534">
    <property type="entry name" value="E_NRPS"/>
    <property type="match status" value="3"/>
</dbReference>
<feature type="domain" description="Carrier" evidence="7">
    <location>
        <begin position="3413"/>
        <end position="3489"/>
    </location>
</feature>
<dbReference type="Gene3D" id="3.30.559.30">
    <property type="entry name" value="Nonribosomal peptide synthetase, condensation domain"/>
    <property type="match status" value="9"/>
</dbReference>
<feature type="region of interest" description="Disordered" evidence="6">
    <location>
        <begin position="7050"/>
        <end position="7093"/>
    </location>
</feature>
<protein>
    <recommendedName>
        <fullName evidence="7">Carrier domain-containing protein</fullName>
    </recommendedName>
</protein>
<comment type="caution">
    <text evidence="8">The sequence shown here is derived from an EMBL/GenBank/DDBJ whole genome shotgun (WGS) entry which is preliminary data.</text>
</comment>
<evidence type="ECO:0000256" key="5">
    <source>
        <dbReference type="ARBA" id="ARBA00029454"/>
    </source>
</evidence>
<dbReference type="FunFam" id="3.30.559.30:FF:000005">
    <property type="entry name" value="Nonribosomal peptide synthase Pes1"/>
    <property type="match status" value="2"/>
</dbReference>
<dbReference type="FunFam" id="3.30.300.30:FF:000015">
    <property type="entry name" value="Nonribosomal peptide synthase SidD"/>
    <property type="match status" value="5"/>
</dbReference>
<keyword evidence="2" id="KW-0596">Phosphopantetheine</keyword>
<feature type="compositionally biased region" description="Polar residues" evidence="6">
    <location>
        <begin position="7069"/>
        <end position="7090"/>
    </location>
</feature>
<dbReference type="InterPro" id="IPR000873">
    <property type="entry name" value="AMP-dep_synth/lig_dom"/>
</dbReference>
<dbReference type="Gene3D" id="3.30.559.10">
    <property type="entry name" value="Chloramphenicol acetyltransferase-like domain"/>
    <property type="match status" value="9"/>
</dbReference>
<dbReference type="FunFam" id="1.10.1200.10:FF:000005">
    <property type="entry name" value="Nonribosomal peptide synthetase 1"/>
    <property type="match status" value="2"/>
</dbReference>
<dbReference type="Gene3D" id="3.40.50.12780">
    <property type="entry name" value="N-terminal domain of ligase-like"/>
    <property type="match status" value="5"/>
</dbReference>
<feature type="compositionally biased region" description="Polar residues" evidence="6">
    <location>
        <begin position="7050"/>
        <end position="7061"/>
    </location>
</feature>
<reference evidence="8" key="1">
    <citation type="journal article" date="2021" name="IMA Fungus">
        <title>Genomic characterization of three marine fungi, including Emericellopsis atlantica sp. nov. with signatures of a generalist lifestyle and marine biomass degradation.</title>
        <authorList>
            <person name="Hagestad O.C."/>
            <person name="Hou L."/>
            <person name="Andersen J.H."/>
            <person name="Hansen E.H."/>
            <person name="Altermark B."/>
            <person name="Li C."/>
            <person name="Kuhnert E."/>
            <person name="Cox R.J."/>
            <person name="Crous P.W."/>
            <person name="Spatafora J.W."/>
            <person name="Lail K."/>
            <person name="Amirebrahimi M."/>
            <person name="Lipzen A."/>
            <person name="Pangilinan J."/>
            <person name="Andreopoulos W."/>
            <person name="Hayes R.D."/>
            <person name="Ng V."/>
            <person name="Grigoriev I.V."/>
            <person name="Jackson S.A."/>
            <person name="Sutton T.D.S."/>
            <person name="Dobson A.D.W."/>
            <person name="Rama T."/>
        </authorList>
    </citation>
    <scope>NUCLEOTIDE SEQUENCE</scope>
    <source>
        <strain evidence="8">TS7</strain>
    </source>
</reference>
<dbReference type="InterPro" id="IPR010071">
    <property type="entry name" value="AA_adenyl_dom"/>
</dbReference>
<dbReference type="EMBL" id="MU251243">
    <property type="protein sequence ID" value="KAG9258477.1"/>
    <property type="molecule type" value="Genomic_DNA"/>
</dbReference>
<evidence type="ECO:0000256" key="2">
    <source>
        <dbReference type="ARBA" id="ARBA00022450"/>
    </source>
</evidence>
<dbReference type="Pfam" id="PF00668">
    <property type="entry name" value="Condensation"/>
    <property type="match status" value="9"/>
</dbReference>
<dbReference type="PROSITE" id="PS50075">
    <property type="entry name" value="CARRIER"/>
    <property type="match status" value="6"/>
</dbReference>
<dbReference type="GO" id="GO:0016874">
    <property type="term" value="F:ligase activity"/>
    <property type="evidence" value="ECO:0007669"/>
    <property type="project" value="UniProtKB-KW"/>
</dbReference>
<dbReference type="RefSeq" id="XP_046122401.1">
    <property type="nucleotide sequence ID" value="XM_046266096.1"/>
</dbReference>
<keyword evidence="3" id="KW-0597">Phosphoprotein</keyword>
<feature type="domain" description="Carrier" evidence="7">
    <location>
        <begin position="7100"/>
        <end position="7176"/>
    </location>
</feature>
<dbReference type="Pfam" id="PF00550">
    <property type="entry name" value="PP-binding"/>
    <property type="match status" value="6"/>
</dbReference>
<organism evidence="8 9">
    <name type="scientific">Emericellopsis atlantica</name>
    <dbReference type="NCBI Taxonomy" id="2614577"/>
    <lineage>
        <taxon>Eukaryota</taxon>
        <taxon>Fungi</taxon>
        <taxon>Dikarya</taxon>
        <taxon>Ascomycota</taxon>
        <taxon>Pezizomycotina</taxon>
        <taxon>Sordariomycetes</taxon>
        <taxon>Hypocreomycetidae</taxon>
        <taxon>Hypocreales</taxon>
        <taxon>Bionectriaceae</taxon>
        <taxon>Emericellopsis</taxon>
    </lineage>
</organism>
<dbReference type="CDD" id="cd19545">
    <property type="entry name" value="FUM14_C_NRPS-like"/>
    <property type="match status" value="2"/>
</dbReference>
<dbReference type="InterPro" id="IPR009081">
    <property type="entry name" value="PP-bd_ACP"/>
</dbReference>
<feature type="domain" description="Carrier" evidence="7">
    <location>
        <begin position="6052"/>
        <end position="6125"/>
    </location>
</feature>
<dbReference type="PROSITE" id="PS00012">
    <property type="entry name" value="PHOSPHOPANTETHEINE"/>
    <property type="match status" value="2"/>
</dbReference>
<feature type="domain" description="Carrier" evidence="7">
    <location>
        <begin position="788"/>
        <end position="864"/>
    </location>
</feature>
<dbReference type="PANTHER" id="PTHR45398">
    <property type="match status" value="1"/>
</dbReference>
<dbReference type="InterPro" id="IPR020845">
    <property type="entry name" value="AMP-binding_CS"/>
</dbReference>
<evidence type="ECO:0000256" key="4">
    <source>
        <dbReference type="ARBA" id="ARBA00022598"/>
    </source>
</evidence>
<name>A0A9P8CTJ8_9HYPO</name>
<dbReference type="PROSITE" id="PS00455">
    <property type="entry name" value="AMP_BINDING"/>
    <property type="match status" value="5"/>
</dbReference>
<dbReference type="CDD" id="cd05918">
    <property type="entry name" value="A_NRPS_SidN3_like"/>
    <property type="match status" value="5"/>
</dbReference>
<accession>A0A9P8CTJ8</accession>
<sequence>MASNSRRTDVSQVSGLKELESCVFPAFDVGENNRPNYLAIKSNLANTGLQSHPDVNAALCTAWGVLISCFTGLDTVCFGYNNQISENNVDPSGLPLSERQVLQLHVGGDQQVHRVFSECNPTTVSSTSITDKLNTALVLRRFKLESHATRHDDDTDSALDPNPFPEFKIIITVDPLKLTTELSWVGSFMTIDQARNINSTFEKLFSELSAASGDDTLSRLDCFSQPNLQQVLAWNSSPLSNVQKCIHHVISEQAISRPDAEAICAWDGTLSYRELSTLSDRLALSLQAAGVALESFVPICFDKSKWTVVAMLAVLKSGGIFVPLDPTHPVPRLQALAHKVGGQTLLCSRHHLEKLATVAPTLIPVDDQLFSELGDHVSGEHNDSTVSYTNGAYMIFTSGTTGEPKGALIQHGALLSSAMAHGPAMMMDHNTRSLQFAASTFDVSITEILSCLILGGCVCIPSEEARLNAIEEAITQLQANWALLTPTFVKFINPDNVPSLKTLVTGGEAMTQAIIRSWSHINLINCYGPAETSVVSHVHRGMREGKNPLNIGHQVGIHCWIVDRYNHNRLMPVGAVGELVIESHTLAREYYKEPEKTADAFILDPEWAKGLPAVPKPRRMYKTGDLVKYNHDGTFHIAGRKDTQIKFHGQRIELGEIEHHLNVSPSIKHGMIVLPQEGFCKDRLLAIVQLSDALNQDLVPKGRPYQLIEGEIEESARDKVDEAKQLLIERLPPYMIPSMWLPVEFIPRLQSGKLDRKQTAQWVNNMSEALYRQLNPDVTTRGALDDMTFASDSEKELHRIWSHVLNLKAEQLGLKQSFLSVGGDSISAMQVMSECRKVGISLTVRHIIASKSIAELASHIKDIETPMLHREVLEQAFDLSPIQKLYFSRPNFDQGHYNQSFLLRTSRRILTSELRAAIEIVIQRHSMLRARFNRDGAGSWQQRITNDVASSYRLRTFTLASRDDVDASLVESQTCLDAENGPLFAADLMDVNGDDELLFVVAHHLVIDLVSWRVILQELEEILTHPGSVSTTERPLHFQVWCKLQSDHASSLTPAQVLPVQGIPDGNAEYWGMVDEPNVYGQMTREAFEIDQSLTSLLLSKCHEALGTEVPDVLLAAMIFSFGQTFTDRPVPAIFTEGHGREVWDSSIDLSDVVGWFTTIYPVFAGSSPHTSLVDAAKAVKDGRRKVPSSGRPYFASRWLTKDGCDVFSRHWPLEITFNYLGQYQQLEREGALFTPAKDIAGEVRGATEGADVGPQTSCISLFEVSAVILKGCLRFSFVFNQNMKHQDSIRRWISTCQHKLSDMIQELSERPREATLSDFPLLDLTYNRLDVLVHEKLHVAGITALDEVEDAYPCSPMQSGLLVSTARNGAFYAAYTLHEVKNRDNSPVDVHKLAAAWSHLVQYHPILRTVFIESVSQQDSLYDQVVLRQTKAAALQSKADSEKEAKVLLGSPPQHQSDTDRPLHRFEICQTRDGRVFCRLDISHIIMDGTSMSIIFRDLSKAYDGKLRAREPPLYRNYIAYLATQPKEAGLAYWANYLSGIEPCHFPVLDDAIIAPSKELRYVRVKFDKPTELQELCDKMGVTIVNAIYAAWALTLRLYTASEEVCFGYLTSSRDLPIDGIRDVVGPVINMVACRLNIHAASNLAEVMTTVQRDYLDSLAFRHISLSEVQHALKLSNTPLFNTALSYRKLPRADENPANITFQECRPTYDPDEYNVSINIEADEKEMAVDLMYWTDTLSDGQAQNVASTFTQVLTNILRNCTTPLSQLDHLGHWHREQLGVWNQSMPAPIERSLHEIVHQQTLRRPNAPAVASWDLDLTYAELDDVSTRLALHIASLGVQPETFVLLCFDKSALAIVAMMAVLKAGGVCVPLDPAHPDAAIQLRAEDTRAPLALVSPSQAQRFKSLVGQTVALENDLLQCLSKSEDVALPHVEPSNACFVIYTSGSTGRPKGVILEHRGIATNAAYSGPLLGYEEDSRVLQFASYTFDNSLAEIFTTLTRGGCVCVPSDHERLNDLTGVINRLQVTFADITPTVACFLQPSEVPTLQTLALGGEAVTAKCVEIWRDFVRLTCCYGPSECSVNSTYSGDIATPGKATNIGRAVGCVVWVVDADDHNCLLPAGCTGELLIDGPIVSRGYLNLPEKTEQNFISPPSWSQGVFNCTDTNRRLYKTGDLVRYDSDGTLMYLGRKDNQVKLNGQRIELGEIEANIEQLLPAGTQTAVELVVLEGKKSLACFLCAEADGHVPSCEDESNILSVNERFRAQAKDLEIKLSQKLPSYMVPSMWLPVSQMPLTASGKLNRRGLRSQASEVSATLISSYKLATRSGRAPASEFEIKLAELWAKVLAIEASSIGVEDNFFKLGGDSLGAMRLVTLARKHDISLTVGSIFQKATLFQMAETARRVSMSPASVIHPFSLAPRGTSVDALKQDLSAIAMIQPEQITDVYPCTPIQEGLMALSNREPGAYVAQLVYRLPENLDADRFMRAWNATAKAEPSLRTRIVHTEANGFLQVVVDEAIHWQSIASLACLGESDRRLPQHNGAALASYALVGSDPRTPYFVWTIHHALYDGWCLPIILDKVRRCYEAPATLTQLSGPSYTRFIQYVTGLNQKETDQFWKSQLSDISTQHFPRLPSPDYQPSASSLIVHTTPLGKQGGSEFTIPTRIRAAWAMTIAAYSGAGDVVFWETMTGRDAPVVGIEDMIGATLTTVPTRIMVDLSLTVEEFLSKTQGKSAATMPHQYAGIQRIKHLNDDAAIACEAQNLIAFNHGKRGSQDSFWDEKTNEMAGTNFYTYPLMLSCHIAETDLETVVHFDVNVIPEWQMHRIMDHFGFMLESLNSSELCDGTLGKIGLLSVHDMETLRDWNRTLPARIEDTVHALIKRQGDKHGPEKLAICAWDGDLTHGVMQTLAARLASQLRELGVSPGTIVPFCLEKSFLVPVSMLAVLQCGAAFVPLDPSHPDTRINGILEDVDAGVILCSPAHRERFARLDRQPLVVSREFLEGLTRVEQHADVSVSATSTAYIIFTSGTTGKPKGTIVSHGAFCTGALAHGSAMGMDESSRVLQFASHTFDASIMEILTTLIHGGTVCVPSEDERLNDLTGAINRMGVNWTLLTPSVAQLMMPSQVPQLKTLVLGGEAMTAAHINTWASANVRLMNAYGPSETAVVATVNPEVTLASGPSNIGHAVGGLCWVVDPADHNLLVPIGATGELVVEGLIVAEGYLNNTRKTEEAFITNPTWCDQFPANDRKADRRMYKTGDLVKLAQDGTIVFQGRKDNQVKINGQRLELSEVEHHLGTDVAVQYGLAILPASGRCQKRLTAVMTLKSVADAKSNTSSNDIRLAEKATTASFLSGIRERVASHLAAYMVPSRWIVIDHFPLQSSGKLDRRRVIDWVEALDDHVYQGILDIEENAAGLDREPTDLENKLRAAWARVLNLDVLKVPFNQSFLHLGGDSISSMQLMSVCGASNIALTVANIMQSNSVVDLATRATTVQEVVFEFEKEEEDFALSPIQKVYFDCMGVESTHFNQSIIVTTSQPVSADQLSAALETLVQNHSMLRARFSMKDGVWSQRITPEVSGSFKVSSHALVLTEHLHGLTEQSQKSLDIQAGPLVAAGLFEMADSDARLLFIAAHHLVVDVVSWQIILDDLEQLLSTDRPQLVRSLPFQTWNNLQLQEAQSMSPEQVFHSIPVPPRNISYWGVEGVRNSHQDAVIEKVEIDTQHSLLLLGACHEALKTEVVDVMLASLLLSFAQTFKDRQHAPSIYNEGHGREPWNDKLDVSRTVGWFTTLCPVYLPEYLPADADIVDVVKWIKDFRRKTPGKGQPFFAHSILSDKEQGAFAQWPLEIAFNYLGQIHQGHRADSIFKTLEGGMMDAINSQTDIGGEVPRLALIEITASVTSGTLSFEFSFNRRMRRQDRIRTWIANFGETLQQAAETLCRAEPDPTMSDFPLLPLAFNGIELIKSRLSQVGVASLEDVEDAYPCSPVQEGILITQLKNPEHYAYSITFEVKNTYPGQSIDVQRLTNAWQKVVERHSTLRTVFVGSLTQDEGMHQVVLRHWPANVASYHCTDMETFQQLRSQHALGLTQNQPPHRLRICQMPGEKVICVLEMSHAICDGTSMPILFRDLALAYDENLPLTRLSVYRDYISYSQGVLREEAAAYWKQYLGGIEPCHFPTSKEAQPRSRALRSYNQKLSCASKLSDFCNESGITLSNILQLAWALVLQAYTGLDNVCFGYLVSGREIPVERIGDSIGVFINMLVFRVHLDPAAALGDIMQAVQRDLLQSMQHKEASLADMQHSIANGPLFNTAYSFQRRSVSKDMAAGSLSFDVRDAADPSEYDITVNVEVWDSDTELQLCYWSDKISDNQISNVASTFDQILTSMVSSSRDTKIGTLDITSVQCVQQIQTWNHKEPEYTDRCIHHVFEENAQTQPENTPAVDAWDATFTYQELDRISTRLAAYLVSQGVVPSTYVPLCFEKSAWTVVAMLAVLKAGGAFVPLDPAHPAERTSFLVRSIEGRFVLCSESLAPKLEHLGVPVHHVSSESISQLPDHLSRSSGHEQRAGPMDPAYIIFTSGTTGLPKGTIIEHGAFTTGGIAHAKAIQMTSTSRVLQFASHTFDASIMEILTTLLVGGCICIPNDQDRLNDLSAVIEKFKVNWTLLTPSVANVLRPGTVPSLKTLVTGGEAMSQDHITKWGSTATLVNAYGPSETSVIATTSTKVDENGNVLNLDPATIGYAVGSRCWVVDARNYHRLMPLGSIGELIVEGSIVAKGYLNNETKSRDAFIDHPTWRKNLQLSGHRHDRMYRTGDLVAYNCDGSFRYIARKDTQIKLNGQRIELGEIEHHVKVNLPASSQSTVELVVPQSTISTKALAVFFTHDGEADSRDLLLPMSPSLIPICQSLKAALAKALPSYMVPTIYIPVTKMPWTSAGKLDRQSLKSLVGSIPTQALGLYKLAGIKQASKPLTVAQQKLRNAWQKVLQMDADAINREDNFFKLGGDSVGAMKLVAAAKMEDVVLTVMNVFKHPTLSDMADFCLEPTKSITDRVPRMALLGDDQNRPALLSELAQRCGVPEARIQDVYPCSSLQEGLMTSSLQQPGAYVAENVFQLPIGVDLDRFKLAVQKTTNHVEILRSRIVFSNNSTSYQVVLEPYDIEWRIYDNVHHATGASATVPGTNGGQLALYAIACEPETSDVYFVWTVHHALYDAWSMPAILDLISQFYHNASDLEHSSERPPFVNFIKYLSDIDTCASDAYWTAKLAGASPSHFPVVSSLTTENGGQSSQFQHVVPYDMNGVKLDVTLSTVVRAAWALVLGSQTGSDDVVFGETLSGRDIALQEVGDILGPTLTTIPQRISLDSGLTVRQLLRSVHQKSIEVIPYQHAGLRNIKRLDETTAIACDFANLLVIQVEEPQQTSGDQLMALEEVQGDGQKSFFTYPLVVECYLGTHELRLTTHHNEDVLSPWQVQRISHQFGALLQQLLSEPEDSTRKLQDLDFCGQEDVKIIKEWNKPLPLSVEESIATLFRNVAAAQPHSTAIDAWDGLLSYEELNRHASNLARILVQKGVKAEVLVPCCMDKSLWSSVGMLAVILAGGAIVPLDPMHPPARHAEIVKDCEAAVVLCSPAHKSRFSNIVEQLVIVDDTLFTKMSTQSQPMNDTLRLASSRDAAFVIYTSGSTGKPKGVVIDHRSFCTSSKAYMRRMRITPASRVFHFTSYAFDIAMGETFGALIMGACLCVPSEEMRTSDLPGAMNSLRADWAFLTPSVANIQDPSQFTTLKTLVCGGEALTPETIDKWADKVELMNGYGPAECTVFCVANAHVSQERDHTQIGQYMEGGRTWVVDPMDHNHLVPVGCVGELLIDGPIVSRGYLNQEAKTAEAFVMSPAWASLFTQDDMRLYKTGDLVKYRSDGTLSFVGRKDHQVKLHGQRMELGEIEAHLETDSRIRHALVALPKFGICKGRLVAVVSLRDVVSEESSIGTMDLVQLSAPQVQRARSKVLAIQEKISGALPSYMVPTEWLVVESLPLLVSGKLDRHGVQTWLTSMDMKTYLTALSKDAEGISSRPATPEENLLRRFVALTLNLVEEDTPLDRSFIGLGGDSITAMQIMTRCRDSGLRLTLQDIIRSKSLRALAGTSHLKGDTDFRQQTEFHESLDKPFPLSPIQRLFFDNSLDKSQGDRFNQSQLLRVTETIDSQVFKTAVYTLVERHSMLRARFNKDRDENWSQIISGDVDASHRARVHHITQDSNMSLLIAQSQTSISINGPLFIADLFEKPDNDQVISLVGHHLAVDVVSWNIILSDLERLLSQSHSSLTNTKPMPFQSWNAAQIAHSEEVEAQSKPMLPFDLQPVDLSFWGMDHSLNLYGHTNEVSFVASSEAISAITSGEMQSPLGTDSLDVLISALLQSFALTFPERNLPTVFNEGHGREPWNDSLDISQTVGWFTVLNPVQISLDHPEDTVDILRRVKDTRRNVPNNGRPYFAHRYLTESGREYYQKHQPMEVIVNFLGRVHKGRQEAVSLLESYEYEKTKEEAEMISDVAPDTHRLALFEISISQQEDGVHFNFLYNKHMHHQDRIATWISKCRKALLDTADQLVIAPRTLTLSDLPLLPLNYEDLHKLDTNVLPAANLTGLEEVDDIFPCSPMQTGMLLGQVQDPGRYLFHTVLEVTNSKGIVDAQRLSSACAQVIARHPSLRTVFVNSVYRGGTFDQVILRPQAPRIEVIKCKEIQVMAKLNSRSLEKTNTGLGPRLPYQITICSTPQGRVFMKLEMNHAITDGASTALIMQDIGKAYAGTLPSSEAANYKRYIEHISKLNLDNSLSFWITYLSGASTTNFPLLNQHRALDRNLNSVAVDFSRYSQLSSLGTESGVTLPSIILAAWGLILRSYTNSEDVCFGYLASGRDAPIEGIDEIVGPLINMLVFRFQIVPGMLLKSLFHDAQEDYLASLPHQHVSLAHVNHALGRKNTQLFNTAVSIQSSGPSSSSDDEPLVCESVEAHDPSEFAVTVNVNTTRGDEGILLRYWTDVLSENDGETLASTFAALLDDFVDHCDEALSHLRLFEGTVLATQTPRTPNTVKSWSSQEKDQSPHAATTSIPTSESSFTTNPMNNSMHKKLESSSQVRALLADKLMWVWTETLGLEASAILSDSSFFELGGDSIIAMSMVANARETTLPISVADIFKHPTFSEMLDHVVANCAAEYATSSSDGETCFSKKDSVQSRAEQYEPFCLLPCDDVEAFIKETICPATRVSRASITDVLPATDFQAQSIAGHQLDSRWMLNHFYLDGDGPLDIELLRESIMNVVATFDILRTVFVQQHGCTWQVVLRHVSPEVKVHDVADIDDFTSELEAKHQATVPDVAKPVIRLTVARHTSTSRHRMFLRISHAQYDGVCFPAILDALKASYEGMPIVPSPSYAHYVHGALGRITNEHYSYWTKLLKGSKMSAVVPRERSSLKAFATRVLRRTANVQSLASLNITTATIIKAAWAVTMARITGTADIVFGHLISGRNVDNVQEIQGIVGPCLNMVPVRVEIGPSDTAMQLLLKIQNQQVENMPFESLGFRETIEKCTEWENTAGLGGFATMVQHQSMSQTRRLSIGGSEYDVGALASQQDTTDFSVVTTPLGDDRVEVCLICADDGALSEELSSTTFEILCEEIEGMARDPNRMVKV</sequence>
<dbReference type="InterPro" id="IPR001242">
    <property type="entry name" value="Condensation_dom"/>
</dbReference>
<dbReference type="Gene3D" id="3.30.300.30">
    <property type="match status" value="5"/>
</dbReference>
<dbReference type="InterPro" id="IPR045851">
    <property type="entry name" value="AMP-bd_C_sf"/>
</dbReference>
<keyword evidence="4" id="KW-0436">Ligase</keyword>
<comment type="similarity">
    <text evidence="5">Belongs to the NRP synthetase family.</text>
</comment>
<dbReference type="InterPro" id="IPR036736">
    <property type="entry name" value="ACP-like_sf"/>
</dbReference>
<dbReference type="FunFam" id="3.40.50.12780:FF:000014">
    <property type="entry name" value="Nonribosomal peptide synthetase 1"/>
    <property type="match status" value="5"/>
</dbReference>
<dbReference type="FunFam" id="3.30.559.30:FF:000002">
    <property type="entry name" value="Nonribosomal peptide synthase Pes1"/>
    <property type="match status" value="3"/>
</dbReference>
<dbReference type="OrthoDB" id="416786at2759"/>
<dbReference type="Gene3D" id="1.10.1200.10">
    <property type="entry name" value="ACP-like"/>
    <property type="match status" value="6"/>
</dbReference>
<dbReference type="GO" id="GO:0019748">
    <property type="term" value="P:secondary metabolic process"/>
    <property type="evidence" value="ECO:0007669"/>
    <property type="project" value="UniProtKB-ARBA"/>
</dbReference>
<proteinExistence type="inferred from homology"/>
<dbReference type="SUPFAM" id="SSF52777">
    <property type="entry name" value="CoA-dependent acyltransferases"/>
    <property type="match status" value="18"/>
</dbReference>
<evidence type="ECO:0000313" key="8">
    <source>
        <dbReference type="EMBL" id="KAG9258477.1"/>
    </source>
</evidence>
<dbReference type="GO" id="GO:0031177">
    <property type="term" value="F:phosphopantetheine binding"/>
    <property type="evidence" value="ECO:0007669"/>
    <property type="project" value="InterPro"/>
</dbReference>
<evidence type="ECO:0000256" key="1">
    <source>
        <dbReference type="ARBA" id="ARBA00005179"/>
    </source>
</evidence>
<dbReference type="SMART" id="SM00823">
    <property type="entry name" value="PKS_PP"/>
    <property type="match status" value="5"/>
</dbReference>
<evidence type="ECO:0000313" key="9">
    <source>
        <dbReference type="Proteomes" id="UP000887229"/>
    </source>
</evidence>
<gene>
    <name evidence="8" type="ORF">F5Z01DRAFT_689818</name>
</gene>
<dbReference type="InterPro" id="IPR042099">
    <property type="entry name" value="ANL_N_sf"/>
</dbReference>
<dbReference type="PANTHER" id="PTHR45398:SF1">
    <property type="entry name" value="ENZYME, PUTATIVE (JCVI)-RELATED"/>
    <property type="match status" value="1"/>
</dbReference>
<feature type="domain" description="Carrier" evidence="7">
    <location>
        <begin position="4955"/>
        <end position="5031"/>
    </location>
</feature>
<dbReference type="GeneID" id="70296999"/>
<dbReference type="SUPFAM" id="SSF47336">
    <property type="entry name" value="ACP-like"/>
    <property type="match status" value="6"/>
</dbReference>